<gene>
    <name evidence="1" type="ORF">J2X87_002194</name>
</gene>
<comment type="caution">
    <text evidence="1">The sequence shown here is derived from an EMBL/GenBank/DDBJ whole genome shotgun (WGS) entry which is preliminary data.</text>
</comment>
<evidence type="ECO:0000313" key="1">
    <source>
        <dbReference type="EMBL" id="MDR6607124.1"/>
    </source>
</evidence>
<protein>
    <submittedName>
        <fullName evidence="1">Uncharacterized protein</fullName>
    </submittedName>
</protein>
<accession>A0ACC6JLL3</accession>
<organism evidence="1 2">
    <name type="scientific">Pseudomonas synxantha</name>
    <dbReference type="NCBI Taxonomy" id="47883"/>
    <lineage>
        <taxon>Bacteria</taxon>
        <taxon>Pseudomonadati</taxon>
        <taxon>Pseudomonadota</taxon>
        <taxon>Gammaproteobacteria</taxon>
        <taxon>Pseudomonadales</taxon>
        <taxon>Pseudomonadaceae</taxon>
        <taxon>Pseudomonas</taxon>
    </lineage>
</organism>
<dbReference type="EMBL" id="JAVDSD010000004">
    <property type="protein sequence ID" value="MDR6607124.1"/>
    <property type="molecule type" value="Genomic_DNA"/>
</dbReference>
<sequence>MGFGATARCERLCQKFDFIDQVIDRCEHELDRCFIDESAVPDFLIDSGNGARWLSRQLQTPYKELGTAGLPNNLALYGRGISTQVTRVKVMLNVNQSGHAAKDTKVLADVCTQMVTNLVGEAPADMAKRVGQGKPFEDAFNGYRLFLSKSIWSTGRGYELNCGIATLDHKE</sequence>
<name>A0ACC6JLL3_9PSED</name>
<proteinExistence type="predicted"/>
<evidence type="ECO:0000313" key="2">
    <source>
        <dbReference type="Proteomes" id="UP001259420"/>
    </source>
</evidence>
<dbReference type="Proteomes" id="UP001259420">
    <property type="component" value="Unassembled WGS sequence"/>
</dbReference>
<reference evidence="1" key="1">
    <citation type="submission" date="2023-07" db="EMBL/GenBank/DDBJ databases">
        <title>Sorghum-associated microbial communities from plants grown in Nebraska, USA.</title>
        <authorList>
            <person name="Schachtman D."/>
        </authorList>
    </citation>
    <scope>NUCLEOTIDE SEQUENCE</scope>
    <source>
        <strain evidence="1">BE46</strain>
    </source>
</reference>
<keyword evidence="2" id="KW-1185">Reference proteome</keyword>